<dbReference type="RefSeq" id="WP_196934756.1">
    <property type="nucleotide sequence ID" value="NZ_MU158698.1"/>
</dbReference>
<dbReference type="EMBL" id="PRDK01000001">
    <property type="protein sequence ID" value="MBE8712421.1"/>
    <property type="molecule type" value="Genomic_DNA"/>
</dbReference>
<evidence type="ECO:0000313" key="1">
    <source>
        <dbReference type="EMBL" id="MBE8712421.1"/>
    </source>
</evidence>
<gene>
    <name evidence="1" type="ORF">C4F49_01830</name>
</gene>
<evidence type="ECO:0000313" key="2">
    <source>
        <dbReference type="Proteomes" id="UP000616201"/>
    </source>
</evidence>
<dbReference type="Proteomes" id="UP000616201">
    <property type="component" value="Unassembled WGS sequence"/>
</dbReference>
<keyword evidence="2" id="KW-1185">Reference proteome</keyword>
<organism evidence="1 2">
    <name type="scientific">Sphingobacterium hungaricum</name>
    <dbReference type="NCBI Taxonomy" id="2082723"/>
    <lineage>
        <taxon>Bacteria</taxon>
        <taxon>Pseudomonadati</taxon>
        <taxon>Bacteroidota</taxon>
        <taxon>Sphingobacteriia</taxon>
        <taxon>Sphingobacteriales</taxon>
        <taxon>Sphingobacteriaceae</taxon>
        <taxon>Sphingobacterium</taxon>
    </lineage>
</organism>
<reference evidence="1" key="1">
    <citation type="submission" date="2018-02" db="EMBL/GenBank/DDBJ databases">
        <authorList>
            <person name="Vasarhelyi B.M."/>
            <person name="Deshmukh S."/>
            <person name="Balint B."/>
            <person name="Kukolya J."/>
        </authorList>
    </citation>
    <scope>NUCLEOTIDE SEQUENCE</scope>
    <source>
        <strain evidence="1">KB22</strain>
    </source>
</reference>
<protein>
    <submittedName>
        <fullName evidence="1">DUF2851 domain-containing protein</fullName>
    </submittedName>
</protein>
<dbReference type="Pfam" id="PF11013">
    <property type="entry name" value="DUF2851"/>
    <property type="match status" value="1"/>
</dbReference>
<proteinExistence type="predicted"/>
<dbReference type="InterPro" id="IPR021272">
    <property type="entry name" value="DUF2851"/>
</dbReference>
<accession>A0A928YNU2</accession>
<name>A0A928YNU2_9SPHI</name>
<sequence>MLFKEELLHFIWQFRLYQSLDLFSADGEKIRVVGVGQHNKNAGPDFLYSKIQIGLAEWVGHVEIHLTGQDWYQHQHDSDPAYNNVILHVIWENLIPCRRADGTEIPTLILSHYVDANVLVNYSELISSKRWIPCAKQLPEVDGLLKLNLLQRMSIERLELKFDAVQKYLASHQSDWEKAAFMLLCRSFGMKVNAEAFLKLAELIDIKLFQKFRADKVKIEALCFGQAGFLEEDEGDDYYLSLQLTYRHLKAVYHFNQMNAEEWKFLRMRPYNFPTYRIAQLCCFYAEFPSFFSKIIEMDAATNFTAFFKPFTMHVYWENHFRFSKTTNRHSTNWSPAFIEHLVINCFSVLVFSYGKYSDNPMFIEKAIRWLSDLKPEKNSITEKFKELGLQAKNASDSQALLHLYARYCEKKNCLDCSIGLSILKRKI</sequence>
<dbReference type="AlphaFoldDB" id="A0A928YNU2"/>
<comment type="caution">
    <text evidence="1">The sequence shown here is derived from an EMBL/GenBank/DDBJ whole genome shotgun (WGS) entry which is preliminary data.</text>
</comment>